<dbReference type="GeneID" id="75834284"/>
<reference evidence="2" key="1">
    <citation type="journal article" date="2021" name="J Fungi (Basel)">
        <title>Genomic and Metabolomic Analyses of the Marine Fungus Emericellopsis cladophorae: Insights into Saltwater Adaptability Mechanisms and Its Biosynthetic Potential.</title>
        <authorList>
            <person name="Goncalves M.F.M."/>
            <person name="Hilario S."/>
            <person name="Van de Peer Y."/>
            <person name="Esteves A.C."/>
            <person name="Alves A."/>
        </authorList>
    </citation>
    <scope>NUCLEOTIDE SEQUENCE</scope>
    <source>
        <strain evidence="2">MUM 19.33</strain>
    </source>
</reference>
<dbReference type="RefSeq" id="XP_051365574.1">
    <property type="nucleotide sequence ID" value="XM_051510898.1"/>
</dbReference>
<accession>A0A9P9Y7W3</accession>
<dbReference type="EMBL" id="JAGIXG020000003">
    <property type="protein sequence ID" value="KAI6784718.1"/>
    <property type="molecule type" value="Genomic_DNA"/>
</dbReference>
<evidence type="ECO:0000313" key="2">
    <source>
        <dbReference type="EMBL" id="KAI6784718.1"/>
    </source>
</evidence>
<keyword evidence="3" id="KW-1185">Reference proteome</keyword>
<organism evidence="2 3">
    <name type="scientific">Emericellopsis cladophorae</name>
    <dbReference type="NCBI Taxonomy" id="2686198"/>
    <lineage>
        <taxon>Eukaryota</taxon>
        <taxon>Fungi</taxon>
        <taxon>Dikarya</taxon>
        <taxon>Ascomycota</taxon>
        <taxon>Pezizomycotina</taxon>
        <taxon>Sordariomycetes</taxon>
        <taxon>Hypocreomycetidae</taxon>
        <taxon>Hypocreales</taxon>
        <taxon>Bionectriaceae</taxon>
        <taxon>Emericellopsis</taxon>
    </lineage>
</organism>
<evidence type="ECO:0000256" key="1">
    <source>
        <dbReference type="SAM" id="MobiDB-lite"/>
    </source>
</evidence>
<feature type="compositionally biased region" description="Polar residues" evidence="1">
    <location>
        <begin position="336"/>
        <end position="358"/>
    </location>
</feature>
<dbReference type="OrthoDB" id="5041951at2759"/>
<feature type="region of interest" description="Disordered" evidence="1">
    <location>
        <begin position="1"/>
        <end position="20"/>
    </location>
</feature>
<name>A0A9P9Y7W3_9HYPO</name>
<feature type="compositionally biased region" description="Basic and acidic residues" evidence="1">
    <location>
        <begin position="313"/>
        <end position="329"/>
    </location>
</feature>
<comment type="caution">
    <text evidence="2">The sequence shown here is derived from an EMBL/GenBank/DDBJ whole genome shotgun (WGS) entry which is preliminary data.</text>
</comment>
<proteinExistence type="predicted"/>
<evidence type="ECO:0000313" key="3">
    <source>
        <dbReference type="Proteomes" id="UP001055219"/>
    </source>
</evidence>
<dbReference type="Proteomes" id="UP001055219">
    <property type="component" value="Unassembled WGS sequence"/>
</dbReference>
<reference evidence="2" key="2">
    <citation type="submission" date="2022-07" db="EMBL/GenBank/DDBJ databases">
        <authorList>
            <person name="Goncalves M.F.M."/>
            <person name="Hilario S."/>
            <person name="Van De Peer Y."/>
            <person name="Esteves A.C."/>
            <person name="Alves A."/>
        </authorList>
    </citation>
    <scope>NUCLEOTIDE SEQUENCE</scope>
    <source>
        <strain evidence="2">MUM 19.33</strain>
    </source>
</reference>
<gene>
    <name evidence="2" type="ORF">J7T54_007811</name>
</gene>
<protein>
    <submittedName>
        <fullName evidence="2">Uncharacterized protein</fullName>
    </submittedName>
</protein>
<sequence>MVDMSKSDVGLDQTTNANRGSDDLDIDALRLYLSETVEFRVSEDGNTYTHPESMRGVPVNKISEDSPYWNRHWRSLDAYIAREGEEERLKAEWTARLVEAKKAVPITAEQKRQRKLIADTAKRHSDNCSKQHKIGKMFGPTTIAHPNQVISKRYLPDDGLCEQETMYSLALRLYDLEILYQHGELTMQPWDFLRWRIGQAAIRRSRHKLPDEQRKSAKRVITNMIDKHSSDDKMLRMMTAFAYQLKQPSGKTFGRTKESKPYYSNGINQVQKKINERQERIAFKDQINRRSQQTYDMNVGGRKARDERAKRLREEAEQAAREKELERREKRLRLAQQSTYGGVNAYRQQRSGQTQGHTAPNGGPCGS</sequence>
<feature type="region of interest" description="Disordered" evidence="1">
    <location>
        <begin position="313"/>
        <end position="367"/>
    </location>
</feature>
<dbReference type="AlphaFoldDB" id="A0A9P9Y7W3"/>